<accession>A0A4R2RMW0</accession>
<evidence type="ECO:0000259" key="6">
    <source>
        <dbReference type="SMART" id="SM00829"/>
    </source>
</evidence>
<evidence type="ECO:0000256" key="4">
    <source>
        <dbReference type="ARBA" id="ARBA00023002"/>
    </source>
</evidence>
<evidence type="ECO:0000256" key="1">
    <source>
        <dbReference type="ARBA" id="ARBA00001947"/>
    </source>
</evidence>
<evidence type="ECO:0000313" key="8">
    <source>
        <dbReference type="Proteomes" id="UP000294813"/>
    </source>
</evidence>
<dbReference type="PANTHER" id="PTHR43401:SF2">
    <property type="entry name" value="L-THREONINE 3-DEHYDROGENASE"/>
    <property type="match status" value="1"/>
</dbReference>
<dbReference type="SUPFAM" id="SSF51735">
    <property type="entry name" value="NAD(P)-binding Rossmann-fold domains"/>
    <property type="match status" value="1"/>
</dbReference>
<dbReference type="PANTHER" id="PTHR43401">
    <property type="entry name" value="L-THREONINE 3-DEHYDROGENASE"/>
    <property type="match status" value="1"/>
</dbReference>
<evidence type="ECO:0000313" key="7">
    <source>
        <dbReference type="EMBL" id="TCP63999.1"/>
    </source>
</evidence>
<dbReference type="Gene3D" id="3.90.180.10">
    <property type="entry name" value="Medium-chain alcohol dehydrogenases, catalytic domain"/>
    <property type="match status" value="1"/>
</dbReference>
<dbReference type="InterPro" id="IPR036291">
    <property type="entry name" value="NAD(P)-bd_dom_sf"/>
</dbReference>
<evidence type="ECO:0000256" key="2">
    <source>
        <dbReference type="ARBA" id="ARBA00022723"/>
    </source>
</evidence>
<gene>
    <name evidence="7" type="ORF">EDD73_11349</name>
</gene>
<comment type="cofactor">
    <cofactor evidence="1 5">
        <name>Zn(2+)</name>
        <dbReference type="ChEBI" id="CHEBI:29105"/>
    </cofactor>
</comment>
<dbReference type="GO" id="GO:0016491">
    <property type="term" value="F:oxidoreductase activity"/>
    <property type="evidence" value="ECO:0007669"/>
    <property type="project" value="UniProtKB-KW"/>
</dbReference>
<dbReference type="Pfam" id="PF00107">
    <property type="entry name" value="ADH_zinc_N"/>
    <property type="match status" value="1"/>
</dbReference>
<keyword evidence="2 5" id="KW-0479">Metal-binding</keyword>
<keyword evidence="3 5" id="KW-0862">Zinc</keyword>
<dbReference type="InterPro" id="IPR013154">
    <property type="entry name" value="ADH-like_N"/>
</dbReference>
<dbReference type="SMART" id="SM00829">
    <property type="entry name" value="PKS_ER"/>
    <property type="match status" value="1"/>
</dbReference>
<dbReference type="InterPro" id="IPR020843">
    <property type="entry name" value="ER"/>
</dbReference>
<evidence type="ECO:0000256" key="5">
    <source>
        <dbReference type="RuleBase" id="RU361277"/>
    </source>
</evidence>
<name>A0A4R2RMW0_9FIRM</name>
<comment type="similarity">
    <text evidence="5">Belongs to the zinc-containing alcohol dehydrogenase family.</text>
</comment>
<proteinExistence type="inferred from homology"/>
<comment type="caution">
    <text evidence="7">The sequence shown here is derived from an EMBL/GenBank/DDBJ whole genome shotgun (WGS) entry which is preliminary data.</text>
</comment>
<dbReference type="SUPFAM" id="SSF50129">
    <property type="entry name" value="GroES-like"/>
    <property type="match status" value="2"/>
</dbReference>
<evidence type="ECO:0000256" key="3">
    <source>
        <dbReference type="ARBA" id="ARBA00022833"/>
    </source>
</evidence>
<dbReference type="AlphaFoldDB" id="A0A4R2RMW0"/>
<dbReference type="InterPro" id="IPR050129">
    <property type="entry name" value="Zn_alcohol_dh"/>
</dbReference>
<dbReference type="PROSITE" id="PS00059">
    <property type="entry name" value="ADH_ZINC"/>
    <property type="match status" value="1"/>
</dbReference>
<dbReference type="InterPro" id="IPR013149">
    <property type="entry name" value="ADH-like_C"/>
</dbReference>
<dbReference type="Proteomes" id="UP000294813">
    <property type="component" value="Unassembled WGS sequence"/>
</dbReference>
<dbReference type="CDD" id="cd08254">
    <property type="entry name" value="hydroxyacyl_CoA_DH"/>
    <property type="match status" value="1"/>
</dbReference>
<sequence>MKAAVFYGPKQLLKIEEVPTPEAGAGEIRVKVAACGLCHTDLHYIDSGVPTFKKPPLILGHEISGTVDQIGEGVTQFKVGDRVLLPAVMSCGTCYNCRTGRENICMNMKMPGNDMDGGYAEYICAPAKDAFHLPEEIPLVEGSIIADAITTPFHAIKNRAQVKPGDTVVIMGCGGVGLNCVQVAAAAGASVIAVDLLPQKLEWAKQFGAVATINPKEVDNVAKAVRKLTGGGADIAIECIGNPKTMEIAFDCLRAGGRMTIVGYSEHAMNLNASRLMYREMEVIGSLGCRPVDYPKCIELARTGKIRVKEMVTRRFTLEEINEGFDYLRSGEGIRGVIAFE</sequence>
<dbReference type="Pfam" id="PF08240">
    <property type="entry name" value="ADH_N"/>
    <property type="match status" value="1"/>
</dbReference>
<dbReference type="EMBL" id="SLXT01000013">
    <property type="protein sequence ID" value="TCP63999.1"/>
    <property type="molecule type" value="Genomic_DNA"/>
</dbReference>
<reference evidence="7 8" key="1">
    <citation type="submission" date="2019-03" db="EMBL/GenBank/DDBJ databases">
        <title>Genomic Encyclopedia of Type Strains, Phase IV (KMG-IV): sequencing the most valuable type-strain genomes for metagenomic binning, comparative biology and taxonomic classification.</title>
        <authorList>
            <person name="Goeker M."/>
        </authorList>
    </citation>
    <scope>NUCLEOTIDE SEQUENCE [LARGE SCALE GENOMIC DNA]</scope>
    <source>
        <strain evidence="7 8">DSM 11170</strain>
    </source>
</reference>
<protein>
    <submittedName>
        <fullName evidence="7">S-(Hydroxymethyl)glutathione dehydrogenase/alcohol dehydrogenase/propanol-preferring alcohol dehydrogenase</fullName>
    </submittedName>
</protein>
<dbReference type="InterPro" id="IPR002328">
    <property type="entry name" value="ADH_Zn_CS"/>
</dbReference>
<keyword evidence="4" id="KW-0560">Oxidoreductase</keyword>
<dbReference type="Gene3D" id="3.40.50.720">
    <property type="entry name" value="NAD(P)-binding Rossmann-like Domain"/>
    <property type="match status" value="1"/>
</dbReference>
<dbReference type="RefSeq" id="WP_165876409.1">
    <property type="nucleotide sequence ID" value="NZ_JAOQNU010000012.1"/>
</dbReference>
<keyword evidence="8" id="KW-1185">Reference proteome</keyword>
<feature type="domain" description="Enoyl reductase (ER)" evidence="6">
    <location>
        <begin position="8"/>
        <end position="338"/>
    </location>
</feature>
<dbReference type="GO" id="GO:0008270">
    <property type="term" value="F:zinc ion binding"/>
    <property type="evidence" value="ECO:0007669"/>
    <property type="project" value="InterPro"/>
</dbReference>
<dbReference type="InterPro" id="IPR011032">
    <property type="entry name" value="GroES-like_sf"/>
</dbReference>
<dbReference type="FunFam" id="3.40.50.720:FF:000003">
    <property type="entry name" value="S-(hydroxymethyl)glutathione dehydrogenase"/>
    <property type="match status" value="1"/>
</dbReference>
<organism evidence="7 8">
    <name type="scientific">Heliophilum fasciatum</name>
    <dbReference type="NCBI Taxonomy" id="35700"/>
    <lineage>
        <taxon>Bacteria</taxon>
        <taxon>Bacillati</taxon>
        <taxon>Bacillota</taxon>
        <taxon>Clostridia</taxon>
        <taxon>Eubacteriales</taxon>
        <taxon>Heliobacteriaceae</taxon>
        <taxon>Heliophilum</taxon>
    </lineage>
</organism>